<keyword evidence="2" id="KW-1185">Reference proteome</keyword>
<evidence type="ECO:0000313" key="1">
    <source>
        <dbReference type="EMBL" id="OLZ44597.1"/>
    </source>
</evidence>
<proteinExistence type="predicted"/>
<reference evidence="1 2" key="1">
    <citation type="submission" date="2016-01" db="EMBL/GenBank/DDBJ databases">
        <title>Streptomyces amritsarensis strain MTCC 11845 genome sequencing and assembly.</title>
        <authorList>
            <person name="Sharma D."/>
            <person name="Nair G.R."/>
            <person name="Kaur G."/>
            <person name="Manhas R.K."/>
            <person name="Mayilraj S."/>
        </authorList>
    </citation>
    <scope>NUCLEOTIDE SEQUENCE [LARGE SCALE GENOMIC DNA]</scope>
    <source>
        <strain evidence="1 2">MTCC 11845</strain>
    </source>
</reference>
<dbReference type="EMBL" id="MQUR01000169">
    <property type="protein sequence ID" value="OLZ44597.1"/>
    <property type="molecule type" value="Genomic_DNA"/>
</dbReference>
<protein>
    <recommendedName>
        <fullName evidence="3">Secreted protein</fullName>
    </recommendedName>
</protein>
<evidence type="ECO:0000313" key="2">
    <source>
        <dbReference type="Proteomes" id="UP000187151"/>
    </source>
</evidence>
<dbReference type="Proteomes" id="UP000187151">
    <property type="component" value="Unassembled WGS sequence"/>
</dbReference>
<evidence type="ECO:0008006" key="3">
    <source>
        <dbReference type="Google" id="ProtNLM"/>
    </source>
</evidence>
<accession>A0ABX3FUV3</accession>
<comment type="caution">
    <text evidence="1">The sequence shown here is derived from an EMBL/GenBank/DDBJ whole genome shotgun (WGS) entry which is preliminary data.</text>
</comment>
<gene>
    <name evidence="1" type="ORF">AVW11_34880</name>
</gene>
<name>A0ABX3FUV3_9ACTN</name>
<organism evidence="1 2">
    <name type="scientific">Streptomyces amritsarensis</name>
    <dbReference type="NCBI Taxonomy" id="681158"/>
    <lineage>
        <taxon>Bacteria</taxon>
        <taxon>Bacillati</taxon>
        <taxon>Actinomycetota</taxon>
        <taxon>Actinomycetes</taxon>
        <taxon>Kitasatosporales</taxon>
        <taxon>Streptomycetaceae</taxon>
        <taxon>Streptomyces</taxon>
    </lineage>
</organism>
<sequence>MGGAAPFVACRGGCRMVQRVVGASCGGLLPPSWCVPEVYAAAPGPPWCTVRADRLGWGLPVCGTVVAVPLCRDG</sequence>